<feature type="region of interest" description="Disordered" evidence="1">
    <location>
        <begin position="66"/>
        <end position="88"/>
    </location>
</feature>
<sequence length="88" mass="10216">MWENQYDNIPTREPIIIPKLACDLDYMPWFRIHSKPCLLSKEERHQQIRIKREQQGSLNPLIRVGEVGTSTMPTQSPASVEQAMMPIP</sequence>
<evidence type="ECO:0000313" key="3">
    <source>
        <dbReference type="Proteomes" id="UP000828251"/>
    </source>
</evidence>
<feature type="compositionally biased region" description="Polar residues" evidence="1">
    <location>
        <begin position="68"/>
        <end position="79"/>
    </location>
</feature>
<gene>
    <name evidence="2" type="ORF">J1N35_022338</name>
</gene>
<name>A0A9D3VHF1_9ROSI</name>
<comment type="caution">
    <text evidence="2">The sequence shown here is derived from an EMBL/GenBank/DDBJ whole genome shotgun (WGS) entry which is preliminary data.</text>
</comment>
<evidence type="ECO:0000313" key="2">
    <source>
        <dbReference type="EMBL" id="KAH1082577.1"/>
    </source>
</evidence>
<organism evidence="2 3">
    <name type="scientific">Gossypium stocksii</name>
    <dbReference type="NCBI Taxonomy" id="47602"/>
    <lineage>
        <taxon>Eukaryota</taxon>
        <taxon>Viridiplantae</taxon>
        <taxon>Streptophyta</taxon>
        <taxon>Embryophyta</taxon>
        <taxon>Tracheophyta</taxon>
        <taxon>Spermatophyta</taxon>
        <taxon>Magnoliopsida</taxon>
        <taxon>eudicotyledons</taxon>
        <taxon>Gunneridae</taxon>
        <taxon>Pentapetalae</taxon>
        <taxon>rosids</taxon>
        <taxon>malvids</taxon>
        <taxon>Malvales</taxon>
        <taxon>Malvaceae</taxon>
        <taxon>Malvoideae</taxon>
        <taxon>Gossypium</taxon>
    </lineage>
</organism>
<dbReference type="OrthoDB" id="962061at2759"/>
<dbReference type="AlphaFoldDB" id="A0A9D3VHF1"/>
<keyword evidence="3" id="KW-1185">Reference proteome</keyword>
<protein>
    <submittedName>
        <fullName evidence="2">Uncharacterized protein</fullName>
    </submittedName>
</protein>
<dbReference type="EMBL" id="JAIQCV010000007">
    <property type="protein sequence ID" value="KAH1082577.1"/>
    <property type="molecule type" value="Genomic_DNA"/>
</dbReference>
<dbReference type="Proteomes" id="UP000828251">
    <property type="component" value="Unassembled WGS sequence"/>
</dbReference>
<accession>A0A9D3VHF1</accession>
<proteinExistence type="predicted"/>
<evidence type="ECO:0000256" key="1">
    <source>
        <dbReference type="SAM" id="MobiDB-lite"/>
    </source>
</evidence>
<reference evidence="2 3" key="1">
    <citation type="journal article" date="2021" name="Plant Biotechnol. J.">
        <title>Multi-omics assisted identification of the key and species-specific regulatory components of drought-tolerant mechanisms in Gossypium stocksii.</title>
        <authorList>
            <person name="Yu D."/>
            <person name="Ke L."/>
            <person name="Zhang D."/>
            <person name="Wu Y."/>
            <person name="Sun Y."/>
            <person name="Mei J."/>
            <person name="Sun J."/>
            <person name="Sun Y."/>
        </authorList>
    </citation>
    <scope>NUCLEOTIDE SEQUENCE [LARGE SCALE GENOMIC DNA]</scope>
    <source>
        <strain evidence="3">cv. E1</strain>
        <tissue evidence="2">Leaf</tissue>
    </source>
</reference>